<proteinExistence type="predicted"/>
<keyword evidence="3" id="KW-1185">Reference proteome</keyword>
<evidence type="ECO:0000313" key="3">
    <source>
        <dbReference type="Proteomes" id="UP001057877"/>
    </source>
</evidence>
<dbReference type="RefSeq" id="WP_258386735.1">
    <property type="nucleotide sequence ID" value="NZ_CP091430.1"/>
</dbReference>
<organism evidence="2 3">
    <name type="scientific">Paenibacillus spongiae</name>
    <dbReference type="NCBI Taxonomy" id="2909671"/>
    <lineage>
        <taxon>Bacteria</taxon>
        <taxon>Bacillati</taxon>
        <taxon>Bacillota</taxon>
        <taxon>Bacilli</taxon>
        <taxon>Bacillales</taxon>
        <taxon>Paenibacillaceae</taxon>
        <taxon>Paenibacillus</taxon>
    </lineage>
</organism>
<reference evidence="2" key="1">
    <citation type="submission" date="2022-01" db="EMBL/GenBank/DDBJ databases">
        <title>Paenibacillus spongiae sp. nov., isolated from marine sponge.</title>
        <authorList>
            <person name="Li Z."/>
            <person name="Zhang M."/>
        </authorList>
    </citation>
    <scope>NUCLEOTIDE SEQUENCE</scope>
    <source>
        <strain evidence="2">PHS-Z3</strain>
    </source>
</reference>
<evidence type="ECO:0000313" key="2">
    <source>
        <dbReference type="EMBL" id="UVI30670.1"/>
    </source>
</evidence>
<dbReference type="EMBL" id="CP091430">
    <property type="protein sequence ID" value="UVI30670.1"/>
    <property type="molecule type" value="Genomic_DNA"/>
</dbReference>
<feature type="region of interest" description="Disordered" evidence="1">
    <location>
        <begin position="93"/>
        <end position="116"/>
    </location>
</feature>
<evidence type="ECO:0008006" key="4">
    <source>
        <dbReference type="Google" id="ProtNLM"/>
    </source>
</evidence>
<name>A0ABY5SD62_9BACL</name>
<protein>
    <recommendedName>
        <fullName evidence="4">Extracellular solute-binding protein</fullName>
    </recommendedName>
</protein>
<sequence>MSVSKGGLFTAVTTSAKDPEKAARFIEFMLSDEGRELLQLGIEGIHYTKDGDRIIYLEEEREKGGFAGGGWSWGSVVLPLMLHYLPQTEKTDRAGEGIRRHRDESCITEPCPRHDG</sequence>
<dbReference type="Proteomes" id="UP001057877">
    <property type="component" value="Chromosome"/>
</dbReference>
<gene>
    <name evidence="2" type="ORF">L1F29_01970</name>
</gene>
<evidence type="ECO:0000256" key="1">
    <source>
        <dbReference type="SAM" id="MobiDB-lite"/>
    </source>
</evidence>
<dbReference type="SUPFAM" id="SSF53850">
    <property type="entry name" value="Periplasmic binding protein-like II"/>
    <property type="match status" value="1"/>
</dbReference>
<dbReference type="Gene3D" id="3.40.190.10">
    <property type="entry name" value="Periplasmic binding protein-like II"/>
    <property type="match status" value="1"/>
</dbReference>
<accession>A0ABY5SD62</accession>